<comment type="similarity">
    <text evidence="2">Belongs to the prokaryotic Ku family.</text>
</comment>
<dbReference type="AlphaFoldDB" id="A9H267"/>
<comment type="subunit">
    <text evidence="2">Homodimer. Interacts with LigD.</text>
</comment>
<dbReference type="GO" id="GO:0006303">
    <property type="term" value="P:double-strand break repair via nonhomologous end joining"/>
    <property type="evidence" value="ECO:0007669"/>
    <property type="project" value="UniProtKB-UniRule"/>
</dbReference>
<keyword evidence="1 2" id="KW-0238">DNA-binding</keyword>
<evidence type="ECO:0000256" key="3">
    <source>
        <dbReference type="SAM" id="MobiDB-lite"/>
    </source>
</evidence>
<gene>
    <name evidence="2" type="primary">ku</name>
    <name evidence="5" type="ordered locus">GDI0168</name>
</gene>
<dbReference type="SUPFAM" id="SSF100939">
    <property type="entry name" value="SPOC domain-like"/>
    <property type="match status" value="1"/>
</dbReference>
<dbReference type="PANTHER" id="PTHR41251:SF1">
    <property type="entry name" value="NON-HOMOLOGOUS END JOINING PROTEIN KU"/>
    <property type="match status" value="1"/>
</dbReference>
<evidence type="ECO:0000256" key="1">
    <source>
        <dbReference type="ARBA" id="ARBA00023125"/>
    </source>
</evidence>
<dbReference type="PIRSF" id="PIRSF006493">
    <property type="entry name" value="Prok_Ku"/>
    <property type="match status" value="1"/>
</dbReference>
<feature type="region of interest" description="Disordered" evidence="3">
    <location>
        <begin position="259"/>
        <end position="287"/>
    </location>
</feature>
<dbReference type="InterPro" id="IPR009187">
    <property type="entry name" value="Prok_Ku"/>
</dbReference>
<dbReference type="SMART" id="SM00559">
    <property type="entry name" value="Ku78"/>
    <property type="match status" value="1"/>
</dbReference>
<accession>A9H267</accession>
<dbReference type="GO" id="GO:0006310">
    <property type="term" value="P:DNA recombination"/>
    <property type="evidence" value="ECO:0007669"/>
    <property type="project" value="UniProtKB-KW"/>
</dbReference>
<dbReference type="Proteomes" id="UP000001176">
    <property type="component" value="Chromosome"/>
</dbReference>
<dbReference type="InterPro" id="IPR016194">
    <property type="entry name" value="SPOC-like_C_dom_sf"/>
</dbReference>
<dbReference type="NCBIfam" id="TIGR02772">
    <property type="entry name" value="Ku_bact"/>
    <property type="match status" value="1"/>
</dbReference>
<feature type="domain" description="Ku" evidence="4">
    <location>
        <begin position="61"/>
        <end position="191"/>
    </location>
</feature>
<keyword evidence="2" id="KW-0234">DNA repair</keyword>
<evidence type="ECO:0000313" key="6">
    <source>
        <dbReference type="Proteomes" id="UP000001176"/>
    </source>
</evidence>
<keyword evidence="2" id="KW-0233">DNA recombination</keyword>
<keyword evidence="6" id="KW-1185">Reference proteome</keyword>
<dbReference type="PANTHER" id="PTHR41251">
    <property type="entry name" value="NON-HOMOLOGOUS END JOINING PROTEIN KU"/>
    <property type="match status" value="1"/>
</dbReference>
<proteinExistence type="inferred from homology"/>
<dbReference type="EMBL" id="AM889285">
    <property type="protein sequence ID" value="CAP54111.1"/>
    <property type="molecule type" value="Genomic_DNA"/>
</dbReference>
<feature type="compositionally biased region" description="Basic residues" evidence="3">
    <location>
        <begin position="269"/>
        <end position="287"/>
    </location>
</feature>
<organism evidence="5 6">
    <name type="scientific">Gluconacetobacter diazotrophicus (strain ATCC 49037 / DSM 5601 / CCUG 37298 / CIP 103539 / LMG 7603 / PAl5)</name>
    <dbReference type="NCBI Taxonomy" id="272568"/>
    <lineage>
        <taxon>Bacteria</taxon>
        <taxon>Pseudomonadati</taxon>
        <taxon>Pseudomonadota</taxon>
        <taxon>Alphaproteobacteria</taxon>
        <taxon>Acetobacterales</taxon>
        <taxon>Acetobacteraceae</taxon>
        <taxon>Gluconacetobacter</taxon>
    </lineage>
</organism>
<evidence type="ECO:0000313" key="5">
    <source>
        <dbReference type="EMBL" id="CAP54111.1"/>
    </source>
</evidence>
<evidence type="ECO:0000259" key="4">
    <source>
        <dbReference type="SMART" id="SM00559"/>
    </source>
</evidence>
<dbReference type="KEGG" id="gdi:GDI0168"/>
<dbReference type="OrthoDB" id="9780854at2"/>
<evidence type="ECO:0000256" key="2">
    <source>
        <dbReference type="HAMAP-Rule" id="MF_01875"/>
    </source>
</evidence>
<reference evidence="5 6" key="1">
    <citation type="journal article" date="2009" name="BMC Genomics">
        <title>Complete genome sequence of the sugarcane nitrogen-fixing endophyte Gluconacetobacter diazotrophicus Pal5.</title>
        <authorList>
            <person name="Bertalan M."/>
            <person name="Albano R."/>
            <person name="Padua V."/>
            <person name="Rouws L."/>
            <person name="Rojas C."/>
            <person name="Hemerly A."/>
            <person name="Teixeira K."/>
            <person name="Schwab S."/>
            <person name="Araujo J."/>
            <person name="Oliveira A."/>
            <person name="Franca L."/>
            <person name="Magalhaes V."/>
            <person name="Alqueres S."/>
            <person name="Cardoso A."/>
            <person name="Almeida W."/>
            <person name="Loureiro M.M."/>
            <person name="Nogueira E."/>
            <person name="Cidade D."/>
            <person name="Oliveira D."/>
            <person name="Simao T."/>
            <person name="Macedo J."/>
            <person name="Valadao A."/>
            <person name="Dreschsel M."/>
            <person name="Freitas F."/>
            <person name="Vidal M."/>
            <person name="Guedes H."/>
            <person name="Rodrigues E."/>
            <person name="Meneses C."/>
            <person name="Brioso P."/>
            <person name="Pozzer L."/>
            <person name="Figueiredo D."/>
            <person name="Montano H."/>
            <person name="Junior J."/>
            <person name="Filho G."/>
            <person name="Flores V."/>
            <person name="Ferreira B."/>
            <person name="Branco A."/>
            <person name="Gonzalez P."/>
            <person name="Guillobel H."/>
            <person name="Lemos M."/>
            <person name="Seibel L."/>
            <person name="Macedo J."/>
            <person name="Alves-Ferreira M."/>
            <person name="Sachetto-Martins G."/>
            <person name="Coelho A."/>
            <person name="Santos E."/>
            <person name="Amaral G."/>
            <person name="Neves A."/>
            <person name="Pacheco A.B."/>
            <person name="Carvalho D."/>
            <person name="Lery L."/>
            <person name="Bisch P."/>
            <person name="Rossle S.C."/>
            <person name="Urmenyi T."/>
            <person name="Kruger W.V."/>
            <person name="Martins O."/>
            <person name="Baldani J.I."/>
            <person name="Ferreira P.C."/>
        </authorList>
    </citation>
    <scope>NUCLEOTIDE SEQUENCE [LARGE SCALE GENOMIC DNA]</scope>
    <source>
        <strain evidence="6">ATCC 49037 / DSM 5601 / CCUG 37298 / CIP 103539 / LMG 7603 / PAl5</strain>
    </source>
</reference>
<sequence>MTAPARMTARTNWRGMLRIGALQCPVALYTAVSTSERIHFHIINRATGHRVRRDYIDEDTGRVVERDDQVKGYETDSGEEVILTPEDIAAAIPDSDKTLSVSAFLRCRDIDDLYLDRTYYLAPGTGPAAGAYPLIRDAIQARQVGALARTVLFRRMRTLVIRADGAGLVASTLHFNYEVRPVQAAFESIPDFTPTPDMLDLARHIIRSRQGRFDPAAFEDRYEAAVTALVQARIEGRALPPPPAKPAAPAITLMQALRESAGQMPPTPAHRRGTARGRAAAPHRKAG</sequence>
<dbReference type="RefSeq" id="WP_012222407.1">
    <property type="nucleotide sequence ID" value="NC_010125.1"/>
</dbReference>
<name>A9H267_GLUDA</name>
<dbReference type="GO" id="GO:0003690">
    <property type="term" value="F:double-stranded DNA binding"/>
    <property type="evidence" value="ECO:0007669"/>
    <property type="project" value="UniProtKB-UniRule"/>
</dbReference>
<dbReference type="Gene3D" id="2.40.290.10">
    <property type="match status" value="1"/>
</dbReference>
<dbReference type="InterPro" id="IPR006164">
    <property type="entry name" value="DNA_bd_Ku70/Ku80"/>
</dbReference>
<keyword evidence="2" id="KW-0227">DNA damage</keyword>
<comment type="function">
    <text evidence="2">With LigD forms a non-homologous end joining (NHEJ) DNA repair enzyme, which repairs dsDNA breaks with reduced fidelity. Binds linear dsDNA with 5'- and 3'- overhangs but not closed circular dsDNA nor ssDNA. Recruits and stimulates the ligase activity of LigD.</text>
</comment>
<protein>
    <recommendedName>
        <fullName evidence="2">Non-homologous end joining protein Ku</fullName>
    </recommendedName>
</protein>
<dbReference type="HAMAP" id="MF_01875">
    <property type="entry name" value="Prokaryotic_Ku"/>
    <property type="match status" value="1"/>
</dbReference>
<dbReference type="Pfam" id="PF02735">
    <property type="entry name" value="Ku"/>
    <property type="match status" value="1"/>
</dbReference>